<organism evidence="2 3">
    <name type="scientific">Deinococcus maricopensis (strain DSM 21211 / LMG 22137 / NRRL B-23946 / LB-34)</name>
    <dbReference type="NCBI Taxonomy" id="709986"/>
    <lineage>
        <taxon>Bacteria</taxon>
        <taxon>Thermotogati</taxon>
        <taxon>Deinococcota</taxon>
        <taxon>Deinococci</taxon>
        <taxon>Deinococcales</taxon>
        <taxon>Deinococcaceae</taxon>
        <taxon>Deinococcus</taxon>
    </lineage>
</organism>
<feature type="compositionally biased region" description="Low complexity" evidence="1">
    <location>
        <begin position="18"/>
        <end position="32"/>
    </location>
</feature>
<reference evidence="2 3" key="1">
    <citation type="journal article" date="2011" name="Stand. Genomic Sci.">
        <title>Complete genome sequence of Deinococcus maricopensis type strain (LB-34).</title>
        <authorList>
            <person name="Pukall R."/>
            <person name="Zeytun A."/>
            <person name="Lucas S."/>
            <person name="Lapidus A."/>
            <person name="Hammon N."/>
            <person name="Deshpande S."/>
            <person name="Nolan M."/>
            <person name="Cheng J.F."/>
            <person name="Pitluck S."/>
            <person name="Liolios K."/>
            <person name="Pagani I."/>
            <person name="Mikhailova N."/>
            <person name="Ivanova N."/>
            <person name="Mavromatis K."/>
            <person name="Pati A."/>
            <person name="Tapia R."/>
            <person name="Han C."/>
            <person name="Goodwin L."/>
            <person name="Chen A."/>
            <person name="Palaniappan K."/>
            <person name="Land M."/>
            <person name="Hauser L."/>
            <person name="Chang Y.J."/>
            <person name="Jeffries C.D."/>
            <person name="Brambilla E.M."/>
            <person name="Rohde M."/>
            <person name="Goker M."/>
            <person name="Detter J.C."/>
            <person name="Woyke T."/>
            <person name="Bristow J."/>
            <person name="Eisen J.A."/>
            <person name="Markowitz V."/>
            <person name="Hugenholtz P."/>
            <person name="Kyrpides N.C."/>
            <person name="Klenk H.P."/>
        </authorList>
    </citation>
    <scope>NUCLEOTIDE SEQUENCE [LARGE SCALE GENOMIC DNA]</scope>
    <source>
        <strain evidence="3">DSM 21211 / LMG 22137 / NRRL B-23946 / LB-34</strain>
    </source>
</reference>
<evidence type="ECO:0000313" key="2">
    <source>
        <dbReference type="EMBL" id="ADV67443.1"/>
    </source>
</evidence>
<feature type="region of interest" description="Disordered" evidence="1">
    <location>
        <begin position="1"/>
        <end position="62"/>
    </location>
</feature>
<name>E8U8Q4_DEIML</name>
<dbReference type="KEGG" id="dmr:Deima_1795"/>
<dbReference type="HOGENOM" id="CLU_2896632_0_0_0"/>
<proteinExistence type="predicted"/>
<dbReference type="STRING" id="709986.Deima_1795"/>
<protein>
    <submittedName>
        <fullName evidence="2">Uncharacterized protein</fullName>
    </submittedName>
</protein>
<accession>E8U8Q4</accession>
<evidence type="ECO:0000256" key="1">
    <source>
        <dbReference type="SAM" id="MobiDB-lite"/>
    </source>
</evidence>
<keyword evidence="3" id="KW-1185">Reference proteome</keyword>
<dbReference type="EMBL" id="CP002454">
    <property type="protein sequence ID" value="ADV67443.1"/>
    <property type="molecule type" value="Genomic_DNA"/>
</dbReference>
<dbReference type="RefSeq" id="WP_013556948.1">
    <property type="nucleotide sequence ID" value="NC_014958.1"/>
</dbReference>
<reference evidence="3" key="2">
    <citation type="submission" date="2011-01" db="EMBL/GenBank/DDBJ databases">
        <title>The complete genome of Deinococcus maricopensis DSM 21211.</title>
        <authorList>
            <consortium name="US DOE Joint Genome Institute (JGI-PGF)"/>
            <person name="Lucas S."/>
            <person name="Copeland A."/>
            <person name="Lapidus A."/>
            <person name="Goodwin L."/>
            <person name="Pitluck S."/>
            <person name="Kyrpides N."/>
            <person name="Mavromatis K."/>
            <person name="Pagani I."/>
            <person name="Ivanova N."/>
            <person name="Ovchinnikova G."/>
            <person name="Zeytun A."/>
            <person name="Detter J.C."/>
            <person name="Han C."/>
            <person name="Land M."/>
            <person name="Hauser L."/>
            <person name="Markowitz V."/>
            <person name="Cheng J.-F."/>
            <person name="Hugenholtz P."/>
            <person name="Woyke T."/>
            <person name="Wu D."/>
            <person name="Pukall R."/>
            <person name="Gehrich-Schroeter G."/>
            <person name="Brambilla E."/>
            <person name="Klenk H.-P."/>
            <person name="Eisen J.A."/>
        </authorList>
    </citation>
    <scope>NUCLEOTIDE SEQUENCE [LARGE SCALE GENOMIC DNA]</scope>
    <source>
        <strain evidence="3">DSM 21211 / LMG 22137 / NRRL B-23946 / LB-34</strain>
    </source>
</reference>
<dbReference type="Proteomes" id="UP000008635">
    <property type="component" value="Chromosome"/>
</dbReference>
<gene>
    <name evidence="2" type="ordered locus">Deima_1795</name>
</gene>
<dbReference type="AlphaFoldDB" id="E8U8Q4"/>
<sequence>MTSDHDTNLPAGQDATDESGASAGAGATPSGGDTREPVATPGTTDEHDATDEIPGETVGPQA</sequence>
<evidence type="ECO:0000313" key="3">
    <source>
        <dbReference type="Proteomes" id="UP000008635"/>
    </source>
</evidence>